<dbReference type="InterPro" id="IPR036338">
    <property type="entry name" value="Aha1"/>
</dbReference>
<dbReference type="GO" id="GO:0005829">
    <property type="term" value="C:cytosol"/>
    <property type="evidence" value="ECO:0007669"/>
    <property type="project" value="TreeGrafter"/>
</dbReference>
<evidence type="ECO:0000313" key="5">
    <source>
        <dbReference type="Proteomes" id="UP000325081"/>
    </source>
</evidence>
<dbReference type="Pfam" id="PF09229">
    <property type="entry name" value="Aha1_N"/>
    <property type="match status" value="1"/>
</dbReference>
<dbReference type="InterPro" id="IPR016039">
    <property type="entry name" value="Thiolase-like"/>
</dbReference>
<dbReference type="SUPFAM" id="SSF103111">
    <property type="entry name" value="Activator of Hsp90 ATPase, Aha1"/>
    <property type="match status" value="1"/>
</dbReference>
<dbReference type="Proteomes" id="UP000325081">
    <property type="component" value="Unassembled WGS sequence"/>
</dbReference>
<dbReference type="OrthoDB" id="567237at2759"/>
<feature type="domain" description="Activator of Hsp90 ATPase AHSA1-like N-terminal" evidence="3">
    <location>
        <begin position="522"/>
        <end position="680"/>
    </location>
</feature>
<dbReference type="GO" id="GO:0001671">
    <property type="term" value="F:ATPase activator activity"/>
    <property type="evidence" value="ECO:0007669"/>
    <property type="project" value="InterPro"/>
</dbReference>
<dbReference type="Gene3D" id="3.40.47.10">
    <property type="match status" value="2"/>
</dbReference>
<dbReference type="AlphaFoldDB" id="A0A5A7PU27"/>
<sequence>MSDGKTLRDITPQSSPLEPPHPSNQSDGFYDIGIGATGIGAGLESMTVNLMPWEESVNPRAQDCVFPMSITSENVVHCFGVTRMKRQEAVQMAIDKLLEKQKQQLDSRHPPPAFGLLSNYELSLEGTSSGTMSNGGKKSAVPHSSTLLCRRSADVPQPRFFKKSLSFQLHFRIQTDEFLLDEDVACYAPVTLYGVSGHRRPFSRFEEHQPLRTICFRASQVELMGLSQAKLLEKTVKNEKIEGETTLDELRGKLNNITNEETKIWNLRSWKLIEASPSENYWTVNLLAVTPTCLDEESDGFYDTGIGETGLSVNPRAQDCVFPMSITSEKCRSLFWSNKDERTRGSEVPSQKPIGDGRTRAKYHFQPQPNSSSTLLCRRPADRRSFLQPRFVKLAGKDEEEGDLMETQAAEAEVVREIAVVPAPLPHSDRRPQRPSSEGDQAARVLCEEKRDRAVCEEEKEMGSAAADNSSDSSSYRYWVREATRDAAPLPVPKKIDPVEVHNQSTQTHLGSAWNQAGTWEEKNLNKWASDRIKVWASRHYKPFHFWVLVYRVALTELLVSMGFLEFSGGRAKVEEVTRCVGDAFLITVRNKKRVGYTYELTLKVKGEWLIGEEKKKVKGHIDVPEFTFGELDDLQIEVKLNEDKDIPANERQRISHDLKLFLKPLKEILLQFEEELKAR</sequence>
<gene>
    <name evidence="4" type="ORF">STAS_12456</name>
</gene>
<organism evidence="4 5">
    <name type="scientific">Striga asiatica</name>
    <name type="common">Asiatic witchweed</name>
    <name type="synonym">Buchnera asiatica</name>
    <dbReference type="NCBI Taxonomy" id="4170"/>
    <lineage>
        <taxon>Eukaryota</taxon>
        <taxon>Viridiplantae</taxon>
        <taxon>Streptophyta</taxon>
        <taxon>Embryophyta</taxon>
        <taxon>Tracheophyta</taxon>
        <taxon>Spermatophyta</taxon>
        <taxon>Magnoliopsida</taxon>
        <taxon>eudicotyledons</taxon>
        <taxon>Gunneridae</taxon>
        <taxon>Pentapetalae</taxon>
        <taxon>asterids</taxon>
        <taxon>lamiids</taxon>
        <taxon>Lamiales</taxon>
        <taxon>Orobanchaceae</taxon>
        <taxon>Buchnereae</taxon>
        <taxon>Striga</taxon>
    </lineage>
</organism>
<proteinExistence type="inferred from homology"/>
<keyword evidence="5" id="KW-1185">Reference proteome</keyword>
<evidence type="ECO:0000259" key="3">
    <source>
        <dbReference type="SMART" id="SM01000"/>
    </source>
</evidence>
<evidence type="ECO:0000313" key="4">
    <source>
        <dbReference type="EMBL" id="GER36126.1"/>
    </source>
</evidence>
<dbReference type="PANTHER" id="PTHR13009">
    <property type="entry name" value="HEAT SHOCK PROTEIN 90 HSP90 CO-CHAPERONE AHA-1"/>
    <property type="match status" value="1"/>
</dbReference>
<protein>
    <submittedName>
        <fullName evidence="4">Peroxisomal 3-ketoacyl-CoA thiolase 3</fullName>
    </submittedName>
</protein>
<reference evidence="5" key="1">
    <citation type="journal article" date="2019" name="Curr. Biol.">
        <title>Genome Sequence of Striga asiatica Provides Insight into the Evolution of Plant Parasitism.</title>
        <authorList>
            <person name="Yoshida S."/>
            <person name="Kim S."/>
            <person name="Wafula E.K."/>
            <person name="Tanskanen J."/>
            <person name="Kim Y.M."/>
            <person name="Honaas L."/>
            <person name="Yang Z."/>
            <person name="Spallek T."/>
            <person name="Conn C.E."/>
            <person name="Ichihashi Y."/>
            <person name="Cheong K."/>
            <person name="Cui S."/>
            <person name="Der J.P."/>
            <person name="Gundlach H."/>
            <person name="Jiao Y."/>
            <person name="Hori C."/>
            <person name="Ishida J.K."/>
            <person name="Kasahara H."/>
            <person name="Kiba T."/>
            <person name="Kim M.S."/>
            <person name="Koo N."/>
            <person name="Laohavisit A."/>
            <person name="Lee Y.H."/>
            <person name="Lumba S."/>
            <person name="McCourt P."/>
            <person name="Mortimer J.C."/>
            <person name="Mutuku J.M."/>
            <person name="Nomura T."/>
            <person name="Sasaki-Sekimoto Y."/>
            <person name="Seto Y."/>
            <person name="Wang Y."/>
            <person name="Wakatake T."/>
            <person name="Sakakibara H."/>
            <person name="Demura T."/>
            <person name="Yamaguchi S."/>
            <person name="Yoneyama K."/>
            <person name="Manabe R.I."/>
            <person name="Nelson D.C."/>
            <person name="Schulman A.H."/>
            <person name="Timko M.P."/>
            <person name="dePamphilis C.W."/>
            <person name="Choi D."/>
            <person name="Shirasu K."/>
        </authorList>
    </citation>
    <scope>NUCLEOTIDE SEQUENCE [LARGE SCALE GENOMIC DNA]</scope>
    <source>
        <strain evidence="5">cv. UVA1</strain>
    </source>
</reference>
<dbReference type="GO" id="GO:0051087">
    <property type="term" value="F:protein-folding chaperone binding"/>
    <property type="evidence" value="ECO:0007669"/>
    <property type="project" value="InterPro"/>
</dbReference>
<comment type="caution">
    <text evidence="4">The sequence shown here is derived from an EMBL/GenBank/DDBJ whole genome shotgun (WGS) entry which is preliminary data.</text>
</comment>
<evidence type="ECO:0000256" key="1">
    <source>
        <dbReference type="ARBA" id="ARBA00006817"/>
    </source>
</evidence>
<feature type="region of interest" description="Disordered" evidence="2">
    <location>
        <begin position="422"/>
        <end position="442"/>
    </location>
</feature>
<dbReference type="GO" id="GO:0006457">
    <property type="term" value="P:protein folding"/>
    <property type="evidence" value="ECO:0007669"/>
    <property type="project" value="TreeGrafter"/>
</dbReference>
<dbReference type="InterPro" id="IPR015310">
    <property type="entry name" value="AHSA1-like_N"/>
</dbReference>
<name>A0A5A7PU27_STRAF</name>
<comment type="similarity">
    <text evidence="1">Belongs to the AHA1 family.</text>
</comment>
<dbReference type="Gene3D" id="3.15.10.20">
    <property type="entry name" value="Activator of Hsp90 ATPase Aha1, N-terminal domain"/>
    <property type="match status" value="1"/>
</dbReference>
<dbReference type="EMBL" id="BKCP01005072">
    <property type="protein sequence ID" value="GER36126.1"/>
    <property type="molecule type" value="Genomic_DNA"/>
</dbReference>
<dbReference type="GO" id="GO:0016746">
    <property type="term" value="F:acyltransferase activity"/>
    <property type="evidence" value="ECO:0007669"/>
    <property type="project" value="InterPro"/>
</dbReference>
<accession>A0A5A7PU27</accession>
<evidence type="ECO:0000256" key="2">
    <source>
        <dbReference type="SAM" id="MobiDB-lite"/>
    </source>
</evidence>
<dbReference type="SMART" id="SM01000">
    <property type="entry name" value="Aha1_N"/>
    <property type="match status" value="1"/>
</dbReference>
<feature type="region of interest" description="Disordered" evidence="2">
    <location>
        <begin position="1"/>
        <end position="28"/>
    </location>
</feature>
<dbReference type="PANTHER" id="PTHR13009:SF22">
    <property type="entry name" value="LD43819P"/>
    <property type="match status" value="1"/>
</dbReference>